<proteinExistence type="predicted"/>
<keyword evidence="1" id="KW-0175">Coiled coil</keyword>
<accession>A0ABV6DMQ3</accession>
<gene>
    <name evidence="2" type="ORF">ACFFK0_15975</name>
</gene>
<evidence type="ECO:0000313" key="3">
    <source>
        <dbReference type="Proteomes" id="UP001589776"/>
    </source>
</evidence>
<evidence type="ECO:0000256" key="1">
    <source>
        <dbReference type="SAM" id="Coils"/>
    </source>
</evidence>
<dbReference type="Pfam" id="PF09969">
    <property type="entry name" value="DUF2203"/>
    <property type="match status" value="1"/>
</dbReference>
<dbReference type="RefSeq" id="WP_377471260.1">
    <property type="nucleotide sequence ID" value="NZ_JBHLWN010000067.1"/>
</dbReference>
<dbReference type="PIRSF" id="PIRSF016498">
    <property type="entry name" value="UCP016498"/>
    <property type="match status" value="1"/>
</dbReference>
<organism evidence="2 3">
    <name type="scientific">Paenibacillus chartarius</name>
    <dbReference type="NCBI Taxonomy" id="747481"/>
    <lineage>
        <taxon>Bacteria</taxon>
        <taxon>Bacillati</taxon>
        <taxon>Bacillota</taxon>
        <taxon>Bacilli</taxon>
        <taxon>Bacillales</taxon>
        <taxon>Paenibacillaceae</taxon>
        <taxon>Paenibacillus</taxon>
    </lineage>
</organism>
<dbReference type="Proteomes" id="UP001589776">
    <property type="component" value="Unassembled WGS sequence"/>
</dbReference>
<keyword evidence="3" id="KW-1185">Reference proteome</keyword>
<evidence type="ECO:0000313" key="2">
    <source>
        <dbReference type="EMBL" id="MFC0213930.1"/>
    </source>
</evidence>
<dbReference type="EMBL" id="JBHLWN010000067">
    <property type="protein sequence ID" value="MFC0213930.1"/>
    <property type="molecule type" value="Genomic_DNA"/>
</dbReference>
<sequence>MRYFTLEEARAMLPFVREDLAKLQETKRAFERGYAELRLRKEQYAYGELSRQEGEDPFFLLECELEFLQFEAKSSIRQFFEKGIQIKDIDIGLIDFPAMLEGREVLLCWKAGEPTIEYYHSPEDGYAGRKRLAE</sequence>
<reference evidence="2 3" key="1">
    <citation type="submission" date="2024-09" db="EMBL/GenBank/DDBJ databases">
        <authorList>
            <person name="Sun Q."/>
            <person name="Mori K."/>
        </authorList>
    </citation>
    <scope>NUCLEOTIDE SEQUENCE [LARGE SCALE GENOMIC DNA]</scope>
    <source>
        <strain evidence="2 3">CCM 7759</strain>
    </source>
</reference>
<comment type="caution">
    <text evidence="2">The sequence shown here is derived from an EMBL/GenBank/DDBJ whole genome shotgun (WGS) entry which is preliminary data.</text>
</comment>
<dbReference type="InterPro" id="IPR018699">
    <property type="entry name" value="DUF2203"/>
</dbReference>
<protein>
    <submittedName>
        <fullName evidence="2">DUF2203 domain-containing protein</fullName>
    </submittedName>
</protein>
<name>A0ABV6DMQ3_9BACL</name>
<feature type="coiled-coil region" evidence="1">
    <location>
        <begin position="6"/>
        <end position="40"/>
    </location>
</feature>